<name>B4VRQ7_9CYAN</name>
<reference evidence="1 2" key="1">
    <citation type="submission" date="2008-07" db="EMBL/GenBank/DDBJ databases">
        <authorList>
            <person name="Tandeau de Marsac N."/>
            <person name="Ferriera S."/>
            <person name="Johnson J."/>
            <person name="Kravitz S."/>
            <person name="Beeson K."/>
            <person name="Sutton G."/>
            <person name="Rogers Y.-H."/>
            <person name="Friedman R."/>
            <person name="Frazier M."/>
            <person name="Venter J.C."/>
        </authorList>
    </citation>
    <scope>NUCLEOTIDE SEQUENCE [LARGE SCALE GENOMIC DNA]</scope>
    <source>
        <strain evidence="1 2">PCC 7420</strain>
    </source>
</reference>
<dbReference type="Proteomes" id="UP000003835">
    <property type="component" value="Unassembled WGS sequence"/>
</dbReference>
<keyword evidence="2" id="KW-1185">Reference proteome</keyword>
<protein>
    <submittedName>
        <fullName evidence="1">Uncharacterized protein</fullName>
    </submittedName>
</protein>
<proteinExistence type="predicted"/>
<sequence>MTSDSSIHFSRRQIGINRIAWFFGVFTNNRCYFCRQTAIDWLRTGNVFNC</sequence>
<gene>
    <name evidence="1" type="ORF">MC7420_1269</name>
</gene>
<dbReference type="EMBL" id="DS989849">
    <property type="protein sequence ID" value="EDX75351.1"/>
    <property type="molecule type" value="Genomic_DNA"/>
</dbReference>
<evidence type="ECO:0000313" key="1">
    <source>
        <dbReference type="EMBL" id="EDX75351.1"/>
    </source>
</evidence>
<evidence type="ECO:0000313" key="2">
    <source>
        <dbReference type="Proteomes" id="UP000003835"/>
    </source>
</evidence>
<organism evidence="1 2">
    <name type="scientific">Coleofasciculus chthonoplastes PCC 7420</name>
    <dbReference type="NCBI Taxonomy" id="118168"/>
    <lineage>
        <taxon>Bacteria</taxon>
        <taxon>Bacillati</taxon>
        <taxon>Cyanobacteriota</taxon>
        <taxon>Cyanophyceae</taxon>
        <taxon>Coleofasciculales</taxon>
        <taxon>Coleofasciculaceae</taxon>
        <taxon>Coleofasciculus</taxon>
    </lineage>
</organism>
<dbReference type="AlphaFoldDB" id="B4VRQ7"/>
<accession>B4VRQ7</accession>
<dbReference type="HOGENOM" id="CLU_3116739_0_0_3"/>